<dbReference type="GO" id="GO:0005886">
    <property type="term" value="C:plasma membrane"/>
    <property type="evidence" value="ECO:0007669"/>
    <property type="project" value="UniProtKB-SubCell"/>
</dbReference>
<evidence type="ECO:0000256" key="9">
    <source>
        <dbReference type="ARBA" id="ARBA00022989"/>
    </source>
</evidence>
<feature type="transmembrane region" description="Helical" evidence="12">
    <location>
        <begin position="365"/>
        <end position="385"/>
    </location>
</feature>
<dbReference type="PANTHER" id="PTHR30175">
    <property type="entry name" value="PHOSPHOTRANSFERASE SYSTEM TRANSPORT PROTEIN"/>
    <property type="match status" value="1"/>
</dbReference>
<comment type="subcellular location">
    <subcellularLocation>
        <location evidence="1">Cell membrane</location>
        <topology evidence="1">Multi-pass membrane protein</topology>
    </subcellularLocation>
</comment>
<evidence type="ECO:0000256" key="11">
    <source>
        <dbReference type="PROSITE-ProRule" id="PRU00421"/>
    </source>
</evidence>
<protein>
    <submittedName>
        <fullName evidence="15">PTS system, sucrose-specific IIC component</fullName>
    </submittedName>
</protein>
<dbReference type="InterPro" id="IPR013013">
    <property type="entry name" value="PTS_EIIC_1"/>
</dbReference>
<dbReference type="Pfam" id="PF00367">
    <property type="entry name" value="PTS_EIIB"/>
    <property type="match status" value="1"/>
</dbReference>
<keyword evidence="3" id="KW-1003">Cell membrane</keyword>
<dbReference type="InterPro" id="IPR018113">
    <property type="entry name" value="PTrfase_EIIB_Cys"/>
</dbReference>
<dbReference type="PANTHER" id="PTHR30175:SF7">
    <property type="entry name" value="NEGATIVE REGULATOR OF SACY ACTIVITY"/>
    <property type="match status" value="1"/>
</dbReference>
<keyword evidence="8" id="KW-0418">Kinase</keyword>
<feature type="transmembrane region" description="Helical" evidence="12">
    <location>
        <begin position="248"/>
        <end position="275"/>
    </location>
</feature>
<keyword evidence="2" id="KW-0813">Transport</keyword>
<dbReference type="Gene3D" id="3.30.1360.60">
    <property type="entry name" value="Glucose permease domain IIB"/>
    <property type="match status" value="1"/>
</dbReference>
<evidence type="ECO:0000256" key="10">
    <source>
        <dbReference type="ARBA" id="ARBA00023136"/>
    </source>
</evidence>
<evidence type="ECO:0000256" key="1">
    <source>
        <dbReference type="ARBA" id="ARBA00004651"/>
    </source>
</evidence>
<feature type="transmembrane region" description="Helical" evidence="12">
    <location>
        <begin position="175"/>
        <end position="194"/>
    </location>
</feature>
<feature type="transmembrane region" description="Helical" evidence="12">
    <location>
        <begin position="111"/>
        <end position="135"/>
    </location>
</feature>
<dbReference type="GO" id="GO:0016301">
    <property type="term" value="F:kinase activity"/>
    <property type="evidence" value="ECO:0007669"/>
    <property type="project" value="UniProtKB-KW"/>
</dbReference>
<dbReference type="RefSeq" id="WP_093054178.1">
    <property type="nucleotide sequence ID" value="NZ_FOGT01000014.1"/>
</dbReference>
<dbReference type="PROSITE" id="PS51103">
    <property type="entry name" value="PTS_EIIC_TYPE_1"/>
    <property type="match status" value="1"/>
</dbReference>
<dbReference type="Pfam" id="PF02378">
    <property type="entry name" value="PTS_EIIC"/>
    <property type="match status" value="1"/>
</dbReference>
<dbReference type="FunFam" id="3.30.1360.60:FF:000001">
    <property type="entry name" value="PTS system glucose-specific IIBC component PtsG"/>
    <property type="match status" value="1"/>
</dbReference>
<dbReference type="AlphaFoldDB" id="A0A1H9W405"/>
<dbReference type="PROSITE" id="PS01035">
    <property type="entry name" value="PTS_EIIB_TYPE_1_CYS"/>
    <property type="match status" value="1"/>
</dbReference>
<gene>
    <name evidence="15" type="ORF">SAMN05518684_11455</name>
</gene>
<evidence type="ECO:0000256" key="6">
    <source>
        <dbReference type="ARBA" id="ARBA00022683"/>
    </source>
</evidence>
<feature type="transmembrane region" description="Helical" evidence="12">
    <location>
        <begin position="147"/>
        <end position="168"/>
    </location>
</feature>
<keyword evidence="4" id="KW-0762">Sugar transport</keyword>
<accession>A0A1H9W405</accession>
<dbReference type="GO" id="GO:0015771">
    <property type="term" value="P:trehalose transport"/>
    <property type="evidence" value="ECO:0007669"/>
    <property type="project" value="TreeGrafter"/>
</dbReference>
<evidence type="ECO:0000256" key="3">
    <source>
        <dbReference type="ARBA" id="ARBA00022475"/>
    </source>
</evidence>
<evidence type="ECO:0000256" key="8">
    <source>
        <dbReference type="ARBA" id="ARBA00022777"/>
    </source>
</evidence>
<evidence type="ECO:0000256" key="2">
    <source>
        <dbReference type="ARBA" id="ARBA00022448"/>
    </source>
</evidence>
<evidence type="ECO:0000259" key="13">
    <source>
        <dbReference type="PROSITE" id="PS51098"/>
    </source>
</evidence>
<dbReference type="InterPro" id="IPR003352">
    <property type="entry name" value="PTS_EIIC"/>
</dbReference>
<dbReference type="PROSITE" id="PS51098">
    <property type="entry name" value="PTS_EIIB_TYPE_1"/>
    <property type="match status" value="1"/>
</dbReference>
<feature type="domain" description="PTS EIIB type-1" evidence="13">
    <location>
        <begin position="6"/>
        <end position="89"/>
    </location>
</feature>
<feature type="active site" description="Phosphocysteine intermediate; for EIIB activity" evidence="11">
    <location>
        <position position="28"/>
    </location>
</feature>
<dbReference type="GO" id="GO:0090589">
    <property type="term" value="F:protein-phosphocysteine-trehalose phosphotransferase system transporter activity"/>
    <property type="evidence" value="ECO:0007669"/>
    <property type="project" value="TreeGrafter"/>
</dbReference>
<dbReference type="GO" id="GO:0008982">
    <property type="term" value="F:protein-N(PI)-phosphohistidine-sugar phosphotransferase activity"/>
    <property type="evidence" value="ECO:0007669"/>
    <property type="project" value="InterPro"/>
</dbReference>
<keyword evidence="16" id="KW-1185">Reference proteome</keyword>
<dbReference type="STRING" id="1601833.SAMN05518684_11455"/>
<dbReference type="GO" id="GO:0009401">
    <property type="term" value="P:phosphoenolpyruvate-dependent sugar phosphotransferase system"/>
    <property type="evidence" value="ECO:0007669"/>
    <property type="project" value="UniProtKB-KW"/>
</dbReference>
<evidence type="ECO:0000256" key="12">
    <source>
        <dbReference type="SAM" id="Phobius"/>
    </source>
</evidence>
<feature type="domain" description="PTS EIIC type-1" evidence="14">
    <location>
        <begin position="109"/>
        <end position="460"/>
    </location>
</feature>
<proteinExistence type="predicted"/>
<dbReference type="CDD" id="cd00212">
    <property type="entry name" value="PTS_IIB_glc"/>
    <property type="match status" value="1"/>
</dbReference>
<evidence type="ECO:0000256" key="4">
    <source>
        <dbReference type="ARBA" id="ARBA00022597"/>
    </source>
</evidence>
<evidence type="ECO:0000313" key="16">
    <source>
        <dbReference type="Proteomes" id="UP000198571"/>
    </source>
</evidence>
<feature type="transmembrane region" description="Helical" evidence="12">
    <location>
        <begin position="214"/>
        <end position="236"/>
    </location>
</feature>
<dbReference type="SUPFAM" id="SSF55604">
    <property type="entry name" value="Glucose permease domain IIB"/>
    <property type="match status" value="1"/>
</dbReference>
<name>A0A1H9W405_9BACI</name>
<keyword evidence="6" id="KW-0598">Phosphotransferase system</keyword>
<dbReference type="InterPro" id="IPR001996">
    <property type="entry name" value="PTS_IIB_1"/>
</dbReference>
<sequence length="460" mass="49202">MAKDAKKVTTAIIESLGGKENIRKVSHCATRLRVELYDDQKFNQELLDSVEGISGYFYKSGQHQIILGTGFVNKVYDEVIKAGVAESSEEEGKEDNGESNKTTIQQLTKTFASIFIPVIPVLIATGLLMGLRGLLVDGFGMELSETVLNLSQVLTDTAFVFIPVLITWSAMKQFGGSPIIGIALGLMLVSPILPSKWDVTFDNAEPLLLTVLGFDLPITGMQSTILPAVFMGWIAARIEKAARKVVPDLLDLLLTPFITLFASMILGLVVVGPLILGVEELISSFIMFFFNLPLGIGGIVYGGAIQFLTITGMHHTMVPISVQMVAETGFDLINPIGTAAIAGQAGAGLAVVIKQRNRIKRANMFGSVIPTFFGITEPVMFAINLPKVSPFLFGCLGGAAGGWLASLWGLAAAGTGTTMLPGLLLYLGGGFFQYMLVILLALGTAFVTTMVAFREPAVKK</sequence>
<evidence type="ECO:0000256" key="7">
    <source>
        <dbReference type="ARBA" id="ARBA00022692"/>
    </source>
</evidence>
<evidence type="ECO:0000313" key="15">
    <source>
        <dbReference type="EMBL" id="SES28615.1"/>
    </source>
</evidence>
<dbReference type="EMBL" id="FOGT01000014">
    <property type="protein sequence ID" value="SES28615.1"/>
    <property type="molecule type" value="Genomic_DNA"/>
</dbReference>
<feature type="transmembrane region" description="Helical" evidence="12">
    <location>
        <begin position="281"/>
        <end position="300"/>
    </location>
</feature>
<evidence type="ECO:0000259" key="14">
    <source>
        <dbReference type="PROSITE" id="PS51103"/>
    </source>
</evidence>
<keyword evidence="7 12" id="KW-0812">Transmembrane</keyword>
<feature type="transmembrane region" description="Helical" evidence="12">
    <location>
        <begin position="423"/>
        <end position="453"/>
    </location>
</feature>
<dbReference type="OrthoDB" id="9769191at2"/>
<keyword evidence="10 12" id="KW-0472">Membrane</keyword>
<dbReference type="InterPro" id="IPR036878">
    <property type="entry name" value="Glu_permease_IIB"/>
</dbReference>
<reference evidence="16" key="1">
    <citation type="submission" date="2016-10" db="EMBL/GenBank/DDBJ databases">
        <authorList>
            <person name="Varghese N."/>
            <person name="Submissions S."/>
        </authorList>
    </citation>
    <scope>NUCLEOTIDE SEQUENCE [LARGE SCALE GENOMIC DNA]</scope>
    <source>
        <strain evidence="16">S9</strain>
    </source>
</reference>
<dbReference type="Proteomes" id="UP000198571">
    <property type="component" value="Unassembled WGS sequence"/>
</dbReference>
<evidence type="ECO:0000256" key="5">
    <source>
        <dbReference type="ARBA" id="ARBA00022679"/>
    </source>
</evidence>
<keyword evidence="9 12" id="KW-1133">Transmembrane helix</keyword>
<organism evidence="15 16">
    <name type="scientific">Salipaludibacillus aurantiacus</name>
    <dbReference type="NCBI Taxonomy" id="1601833"/>
    <lineage>
        <taxon>Bacteria</taxon>
        <taxon>Bacillati</taxon>
        <taxon>Bacillota</taxon>
        <taxon>Bacilli</taxon>
        <taxon>Bacillales</taxon>
        <taxon>Bacillaceae</taxon>
    </lineage>
</organism>
<dbReference type="InterPro" id="IPR050558">
    <property type="entry name" value="PTS_Sugar-Specific_Components"/>
</dbReference>
<keyword evidence="5" id="KW-0808">Transferase</keyword>